<protein>
    <submittedName>
        <fullName evidence="2">Uncharacterized protein</fullName>
    </submittedName>
</protein>
<gene>
    <name evidence="2" type="ORF">ERUC_LOCUS22166</name>
</gene>
<evidence type="ECO:0000313" key="2">
    <source>
        <dbReference type="EMBL" id="CAH8356411.1"/>
    </source>
</evidence>
<accession>A0ABC8KKW9</accession>
<proteinExistence type="predicted"/>
<keyword evidence="1" id="KW-1133">Transmembrane helix</keyword>
<reference evidence="2 3" key="1">
    <citation type="submission" date="2022-03" db="EMBL/GenBank/DDBJ databases">
        <authorList>
            <person name="Macdonald S."/>
            <person name="Ahmed S."/>
            <person name="Newling K."/>
        </authorList>
    </citation>
    <scope>NUCLEOTIDE SEQUENCE [LARGE SCALE GENOMIC DNA]</scope>
</reference>
<name>A0ABC8KKW9_ERUVS</name>
<evidence type="ECO:0000256" key="1">
    <source>
        <dbReference type="SAM" id="Phobius"/>
    </source>
</evidence>
<sequence length="91" mass="10234">MFGTIIVTMGDSESDSTATGLFNFFIFLPVALILNFTKREGFNALTLKQFGLVVGKGLLDYVLSDYIGASTFLQRCFVDQKRKLLSWNLRL</sequence>
<comment type="caution">
    <text evidence="2">The sequence shown here is derived from an EMBL/GenBank/DDBJ whole genome shotgun (WGS) entry which is preliminary data.</text>
</comment>
<keyword evidence="1" id="KW-0812">Transmembrane</keyword>
<dbReference type="EMBL" id="CAKOAT010217376">
    <property type="protein sequence ID" value="CAH8356411.1"/>
    <property type="molecule type" value="Genomic_DNA"/>
</dbReference>
<keyword evidence="1" id="KW-0472">Membrane</keyword>
<evidence type="ECO:0000313" key="3">
    <source>
        <dbReference type="Proteomes" id="UP001642260"/>
    </source>
</evidence>
<dbReference type="Proteomes" id="UP001642260">
    <property type="component" value="Unassembled WGS sequence"/>
</dbReference>
<organism evidence="2 3">
    <name type="scientific">Eruca vesicaria subsp. sativa</name>
    <name type="common">Garden rocket</name>
    <name type="synonym">Eruca sativa</name>
    <dbReference type="NCBI Taxonomy" id="29727"/>
    <lineage>
        <taxon>Eukaryota</taxon>
        <taxon>Viridiplantae</taxon>
        <taxon>Streptophyta</taxon>
        <taxon>Embryophyta</taxon>
        <taxon>Tracheophyta</taxon>
        <taxon>Spermatophyta</taxon>
        <taxon>Magnoliopsida</taxon>
        <taxon>eudicotyledons</taxon>
        <taxon>Gunneridae</taxon>
        <taxon>Pentapetalae</taxon>
        <taxon>rosids</taxon>
        <taxon>malvids</taxon>
        <taxon>Brassicales</taxon>
        <taxon>Brassicaceae</taxon>
        <taxon>Brassiceae</taxon>
        <taxon>Eruca</taxon>
    </lineage>
</organism>
<dbReference type="AlphaFoldDB" id="A0ABC8KKW9"/>
<keyword evidence="3" id="KW-1185">Reference proteome</keyword>
<feature type="transmembrane region" description="Helical" evidence="1">
    <location>
        <begin position="20"/>
        <end position="37"/>
    </location>
</feature>